<gene>
    <name evidence="3" type="ORF">CELE_F56C9.10</name>
    <name evidence="3 5" type="ORF">F56C9.10</name>
</gene>
<feature type="region of interest" description="Disordered" evidence="1">
    <location>
        <begin position="1"/>
        <end position="137"/>
    </location>
</feature>
<dbReference type="ExpressionAtlas" id="A0A486WY26">
    <property type="expression patterns" value="baseline and differential"/>
</dbReference>
<reference evidence="3 4" key="1">
    <citation type="journal article" date="1998" name="Science">
        <title>Genome sequence of the nematode C. elegans: a platform for investigating biology.</title>
        <authorList>
            <consortium name="The C. elegans sequencing consortium"/>
            <person name="Sulson J.E."/>
            <person name="Waterston R."/>
        </authorList>
    </citation>
    <scope>NUCLEOTIDE SEQUENCE [LARGE SCALE GENOMIC DNA]</scope>
    <source>
        <strain evidence="3 4">Bristol N2</strain>
    </source>
</reference>
<dbReference type="AGR" id="WB:WBGene00018953"/>
<dbReference type="InterPro" id="IPR045142">
    <property type="entry name" value="BCAS3-like"/>
</dbReference>
<dbReference type="SUPFAM" id="SSF50978">
    <property type="entry name" value="WD40 repeat-like"/>
    <property type="match status" value="1"/>
</dbReference>
<feature type="compositionally biased region" description="Low complexity" evidence="1">
    <location>
        <begin position="21"/>
        <end position="31"/>
    </location>
</feature>
<dbReference type="InterPro" id="IPR048382">
    <property type="entry name" value="BCAS3_WD40"/>
</dbReference>
<proteinExistence type="evidence at protein level"/>
<evidence type="ECO:0000313" key="5">
    <source>
        <dbReference type="WormBase" id="F56C9.10d"/>
    </source>
</evidence>
<evidence type="ECO:0000256" key="1">
    <source>
        <dbReference type="SAM" id="MobiDB-lite"/>
    </source>
</evidence>
<feature type="compositionally biased region" description="Basic residues" evidence="1">
    <location>
        <begin position="11"/>
        <end position="20"/>
    </location>
</feature>
<feature type="region of interest" description="Disordered" evidence="1">
    <location>
        <begin position="151"/>
        <end position="178"/>
    </location>
</feature>
<dbReference type="InterPro" id="IPR036322">
    <property type="entry name" value="WD40_repeat_dom_sf"/>
</dbReference>
<dbReference type="GO" id="GO:0042594">
    <property type="term" value="P:response to starvation"/>
    <property type="evidence" value="ECO:0000318"/>
    <property type="project" value="GO_Central"/>
</dbReference>
<dbReference type="OrthoDB" id="25778at2759"/>
<keyword evidence="4" id="KW-1185">Reference proteome</keyword>
<feature type="compositionally biased region" description="Basic and acidic residues" evidence="1">
    <location>
        <begin position="939"/>
        <end position="955"/>
    </location>
</feature>
<dbReference type="InParanoid" id="A0A486WY26"/>
<dbReference type="FunFam" id="2.130.10.10:FF:001585">
    <property type="entry name" value="Protein CBG00600"/>
    <property type="match status" value="1"/>
</dbReference>
<feature type="domain" description="BCAS3 WD40" evidence="2">
    <location>
        <begin position="244"/>
        <end position="615"/>
    </location>
</feature>
<dbReference type="Pfam" id="PF21034">
    <property type="entry name" value="BCAS3_WD40"/>
    <property type="match status" value="1"/>
</dbReference>
<evidence type="ECO:0000313" key="3">
    <source>
        <dbReference type="EMBL" id="VGM69502.1"/>
    </source>
</evidence>
<dbReference type="WormBase" id="F56C9.10d">
    <property type="protein sequence ID" value="CE53017"/>
    <property type="gene ID" value="WBGene00018953"/>
</dbReference>
<dbReference type="InterPro" id="IPR015943">
    <property type="entry name" value="WD40/YVTN_repeat-like_dom_sf"/>
</dbReference>
<protein>
    <submittedName>
        <fullName evidence="3">BCAS3 WD40 domain-containing protein</fullName>
    </submittedName>
</protein>
<dbReference type="SMR" id="A0A486WY26"/>
<organism evidence="3 4">
    <name type="scientific">Caenorhabditis elegans</name>
    <dbReference type="NCBI Taxonomy" id="6239"/>
    <lineage>
        <taxon>Eukaryota</taxon>
        <taxon>Metazoa</taxon>
        <taxon>Ecdysozoa</taxon>
        <taxon>Nematoda</taxon>
        <taxon>Chromadorea</taxon>
        <taxon>Rhabditida</taxon>
        <taxon>Rhabditina</taxon>
        <taxon>Rhabditomorpha</taxon>
        <taxon>Rhabditoidea</taxon>
        <taxon>Rhabditidae</taxon>
        <taxon>Peloderinae</taxon>
        <taxon>Caenorhabditis</taxon>
    </lineage>
</organism>
<feature type="compositionally biased region" description="Basic and acidic residues" evidence="1">
    <location>
        <begin position="43"/>
        <end position="82"/>
    </location>
</feature>
<dbReference type="FunCoup" id="A0A486WY26">
    <property type="interactions" value="2052"/>
</dbReference>
<dbReference type="Proteomes" id="UP000001940">
    <property type="component" value="Chromosome III"/>
</dbReference>
<dbReference type="GO" id="GO:0005737">
    <property type="term" value="C:cytoplasm"/>
    <property type="evidence" value="ECO:0000318"/>
    <property type="project" value="GO_Central"/>
</dbReference>
<evidence type="ECO:0000259" key="2">
    <source>
        <dbReference type="Pfam" id="PF21034"/>
    </source>
</evidence>
<keyword evidence="6" id="KW-1267">Proteomics identification</keyword>
<feature type="compositionally biased region" description="Basic and acidic residues" evidence="1">
    <location>
        <begin position="1008"/>
        <end position="1025"/>
    </location>
</feature>
<dbReference type="PANTHER" id="PTHR13268">
    <property type="entry name" value="BREAST CARCINOMA AMPLIFIED SEQUENCE 3"/>
    <property type="match status" value="1"/>
</dbReference>
<sequence>MPPNANSVGGPKKKNKKNHQRPQQQHQQTQPQPLPEEEQPENPIKKDPKPEVLEEVVEKNREEDKEKVEETVAPTIEKEKNISGDLLDFSSSDKSSLSSRPNVKDSPEEDEDAVPVVNRTTTSPPTSPPSQTAVEQDSLQAEEMLVDMSLDDAPAAPPRKPHQRSAPPPIPSMNTIMTKPRTNSVSYIKGQVVRQSAVEQQTLANQVVDLVAMGMSKGQTQSSQITAEKAEWVQLTSVEKAGEPNERLEVLIVGLCRGYQIWTMSMEFQQSGEFEEVLSERQGPVRALKVLPNNLKLRGKKDSFADSRPLIAMVDASSHHPDRQYCSVTIISLLTGREVHKIKFEEPVCAVNVSDQFLVVSLANMAYAYDILTFNEVRTIRTAPSCENSPPALSLSCQLLAYADTSLDLNLQSSGGLAAEVEATSSEKYTDHIYTAMSYFSRSVKTISESVGAGSGSSTKANQPQGVITVLNLAVSGEDESDGVMCHYVAHVDPISYIAFSPDQRLVLSADANANVFNIFLLMPHATSSSLAAVQHLYKLNRGSTPAKVVSTAFSEDCRWLAITTNHATTHVFAVCPFGGKPNQRTHGDTFVNKESRFHRSAGLTDAADVTASIGPSKHRAMADSCSYTKEHPIAVNSPTLAKTNGNSRVGPFPPPLLLVATEKIKDSRYTKEDLSAWAADMTSFSYPAAQASSSPAVAARRRLEVSRMSVMFRMKSYNSTTSTKTAKTTKMLMSMSLVIAKVDPAQGVIVTQHDIKSLRKEGETNMEASPQISVAPVGGWILQRTKNNADMHAPMPSASPLMAFATVETVPAKRIGDEDVWTPHVETRTYLPPHRWIWQGPQFELFEYREDDQPSLMSPGNKGSNASFKSIPVLVGSEAVNITMKTIPADATRIECGSYTSANSYSIDQGSDQPVIGGYSSATNGDYIASIADAMRDISSDDDSTKKKSPKNDDLIEEFFDTESSTPFARNGSGSSSSTGATGGKSLKKKKTPPASAPLPTSSTKSSQKDKKVQNGRERSKDSDDFGTFDMDDI</sequence>
<name>A0A486WY26_CAEEL</name>
<evidence type="ECO:0007829" key="6">
    <source>
        <dbReference type="PeptideAtlas" id="A0A486WY26"/>
    </source>
</evidence>
<feature type="compositionally biased region" description="Low complexity" evidence="1">
    <location>
        <begin position="83"/>
        <end position="99"/>
    </location>
</feature>
<accession>A0A486WY26</accession>
<dbReference type="Gene3D" id="2.130.10.10">
    <property type="entry name" value="YVTN repeat-like/Quinoprotein amine dehydrogenase"/>
    <property type="match status" value="1"/>
</dbReference>
<dbReference type="PANTHER" id="PTHR13268:SF0">
    <property type="entry name" value="BCAS3 MICROTUBULE ASSOCIATED CELL MIGRATION FACTOR"/>
    <property type="match status" value="1"/>
</dbReference>
<dbReference type="GO" id="GO:0006914">
    <property type="term" value="P:autophagy"/>
    <property type="evidence" value="ECO:0007669"/>
    <property type="project" value="InterPro"/>
</dbReference>
<dbReference type="EMBL" id="BX284603">
    <property type="protein sequence ID" value="VGM69502.1"/>
    <property type="molecule type" value="Genomic_DNA"/>
</dbReference>
<feature type="region of interest" description="Disordered" evidence="1">
    <location>
        <begin position="939"/>
        <end position="1035"/>
    </location>
</feature>
<dbReference type="AlphaFoldDB" id="A0A486WY26"/>
<evidence type="ECO:0000313" key="4">
    <source>
        <dbReference type="Proteomes" id="UP000001940"/>
    </source>
</evidence>
<feature type="compositionally biased region" description="Acidic residues" evidence="1">
    <location>
        <begin position="1026"/>
        <end position="1035"/>
    </location>
</feature>